<evidence type="ECO:0000256" key="2">
    <source>
        <dbReference type="ARBA" id="ARBA00023136"/>
    </source>
</evidence>
<feature type="domain" description="TonB-dependent receptor plug" evidence="5">
    <location>
        <begin position="99"/>
        <end position="195"/>
    </location>
</feature>
<feature type="compositionally biased region" description="Basic and acidic residues" evidence="4">
    <location>
        <begin position="69"/>
        <end position="79"/>
    </location>
</feature>
<dbReference type="Proteomes" id="UP000237344">
    <property type="component" value="Unassembled WGS sequence"/>
</dbReference>
<feature type="region of interest" description="Disordered" evidence="4">
    <location>
        <begin position="42"/>
        <end position="88"/>
    </location>
</feature>
<evidence type="ECO:0000256" key="1">
    <source>
        <dbReference type="ARBA" id="ARBA00004442"/>
    </source>
</evidence>
<comment type="caution">
    <text evidence="6">The sequence shown here is derived from an EMBL/GenBank/DDBJ whole genome shotgun (WGS) entry which is preliminary data.</text>
</comment>
<dbReference type="AlphaFoldDB" id="A0A2S3VXN4"/>
<keyword evidence="7" id="KW-1185">Reference proteome</keyword>
<name>A0A2S3VXN4_9PROT</name>
<evidence type="ECO:0000313" key="7">
    <source>
        <dbReference type="Proteomes" id="UP000237344"/>
    </source>
</evidence>
<evidence type="ECO:0000259" key="5">
    <source>
        <dbReference type="Pfam" id="PF07715"/>
    </source>
</evidence>
<dbReference type="GO" id="GO:0009279">
    <property type="term" value="C:cell outer membrane"/>
    <property type="evidence" value="ECO:0007669"/>
    <property type="project" value="UniProtKB-SubCell"/>
</dbReference>
<dbReference type="InterPro" id="IPR012910">
    <property type="entry name" value="Plug_dom"/>
</dbReference>
<evidence type="ECO:0000256" key="3">
    <source>
        <dbReference type="ARBA" id="ARBA00023237"/>
    </source>
</evidence>
<accession>A0A2S3VXN4</accession>
<evidence type="ECO:0000256" key="4">
    <source>
        <dbReference type="SAM" id="MobiDB-lite"/>
    </source>
</evidence>
<dbReference type="Gene3D" id="2.170.130.10">
    <property type="entry name" value="TonB-dependent receptor, plug domain"/>
    <property type="match status" value="1"/>
</dbReference>
<dbReference type="InterPro" id="IPR037066">
    <property type="entry name" value="Plug_dom_sf"/>
</dbReference>
<protein>
    <recommendedName>
        <fullName evidence="5">TonB-dependent receptor plug domain-containing protein</fullName>
    </recommendedName>
</protein>
<feature type="compositionally biased region" description="Polar residues" evidence="4">
    <location>
        <begin position="42"/>
        <end position="68"/>
    </location>
</feature>
<dbReference type="RefSeq" id="WP_239020173.1">
    <property type="nucleotide sequence ID" value="NZ_NKUE01000052.1"/>
</dbReference>
<evidence type="ECO:0000313" key="6">
    <source>
        <dbReference type="EMBL" id="POF61371.1"/>
    </source>
</evidence>
<dbReference type="Gene3D" id="2.40.170.20">
    <property type="entry name" value="TonB-dependent receptor, beta-barrel domain"/>
    <property type="match status" value="1"/>
</dbReference>
<dbReference type="Pfam" id="PF07715">
    <property type="entry name" value="Plug"/>
    <property type="match status" value="1"/>
</dbReference>
<proteinExistence type="predicted"/>
<keyword evidence="3" id="KW-0998">Cell outer membrane</keyword>
<reference evidence="6 7" key="1">
    <citation type="submission" date="2018-01" db="EMBL/GenBank/DDBJ databases">
        <title>Draft Genome Sequence of Komagataeibacter maltaceti LMG 1529, a Vinegar Producing Acetic Acid Bacterium Isolated from Malt Vinegar Brewery Acetifiers.</title>
        <authorList>
            <person name="Zhang Q."/>
            <person name="Hollensteiner J."/>
            <person name="Poehlein A."/>
            <person name="Daniel R."/>
        </authorList>
    </citation>
    <scope>NUCLEOTIDE SEQUENCE [LARGE SCALE GENOMIC DNA]</scope>
    <source>
        <strain evidence="6 7">LMG 1529</strain>
    </source>
</reference>
<keyword evidence="2" id="KW-0472">Membrane</keyword>
<comment type="subcellular location">
    <subcellularLocation>
        <location evidence="1">Cell outer membrane</location>
    </subcellularLocation>
</comment>
<gene>
    <name evidence="6" type="ORF">KMAL_30060</name>
</gene>
<organism evidence="6 7">
    <name type="scientific">Novacetimonas maltaceti</name>
    <dbReference type="NCBI Taxonomy" id="1203393"/>
    <lineage>
        <taxon>Bacteria</taxon>
        <taxon>Pseudomonadati</taxon>
        <taxon>Pseudomonadota</taxon>
        <taxon>Alphaproteobacteria</taxon>
        <taxon>Acetobacterales</taxon>
        <taxon>Acetobacteraceae</taxon>
        <taxon>Novacetimonas</taxon>
    </lineage>
</organism>
<dbReference type="EMBL" id="POTC01000076">
    <property type="protein sequence ID" value="POF61371.1"/>
    <property type="molecule type" value="Genomic_DNA"/>
</dbReference>
<dbReference type="SUPFAM" id="SSF56935">
    <property type="entry name" value="Porins"/>
    <property type="match status" value="1"/>
</dbReference>
<dbReference type="InterPro" id="IPR036942">
    <property type="entry name" value="Beta-barrel_TonB_sf"/>
</dbReference>
<sequence>MKILTIRKYGTPYGRLRGHLLSSCIMMTCGILISGEQSLAAQSDKTSPSGKTGNITSGATSSHAPSATTRRETKPRQESEELSVVAQHRNSGGGLLVRQTAPVAVSEVSRAYISKQVPTVSPTQLIASLPGVQAGNEGPLNTETETMHIRGLDQTQIGFLFEGVPVSDAFSYAPWASSMVDNENIASVKVTQGSVDLSAPLYNADGAIVSMQEIRPSDKFGGSVDFAGGTHSLQKQFIRLNSGEIGHSDVRAFASFSHSAGNLWRGMGNIERYHIDANLEKRWSRNSTSDIVFGYTTSHQNIYRNPSLAQWNQYGTSFNYDGKYQAGDSNYYAINERFTNVVFGAIHNDFALAKGLTLHVEPYTTFQSGPNNYGSTIPIAGGYIGTQQYSYLDGYEGQSGKVTVESVHPWRQNTSGFTTNLNWKTKHNSLSVFYWYSYGGHTEYQNQYPLSSTGSWNYGEKYLTANGMRVTGYQENTRQQVNAIGIDDKVILLGGRLVLDAGFKASMASVTATEDLPGATPYKAGKNYFEPTPQFLASYNITRADQVYMNATTSYRLPAGWSPYVQQFSMTSPKPSSEPTANLNAEYFIGEEVGYRHNGPINFSASWFHYNLTNHQISSSSYLPGTSVLISTPISAGGEEAWGFQGEIGTRPWHHISAYASGQYLHTAIGNNVNAGTDYLPTKGKEEPGSPRWSGAIGLTYDDGTYFSNFNLRYQGKQYSTLMNDQKIPGYITADLNIGRTLPSFHTHVHPKIMLNLVNMGGVNYLSSINGFGMTAVTRKGIQGNTVSASTPTYVVGSAFTAMVSLTADF</sequence>